<sequence length="114" mass="12739">IIFYGISFNKNIILQSIGFFGDSKDPYETLYKASVGNIIIAMLGTVPGYWVTLFLIDIWVDIQFNLWLFSNFGPNVTAFVVPGEVFSTRYCLTSHGINAVIGKLDVIISQVGFF</sequence>
<keyword evidence="1" id="KW-0812">Transmembrane</keyword>
<evidence type="ECO:0000256" key="1">
    <source>
        <dbReference type="SAM" id="Phobius"/>
    </source>
</evidence>
<proteinExistence type="predicted"/>
<evidence type="ECO:0000313" key="2">
    <source>
        <dbReference type="EMBL" id="CAG8788954.1"/>
    </source>
</evidence>
<accession>A0ABN7VPI9</accession>
<organism evidence="2 3">
    <name type="scientific">Gigaspora margarita</name>
    <dbReference type="NCBI Taxonomy" id="4874"/>
    <lineage>
        <taxon>Eukaryota</taxon>
        <taxon>Fungi</taxon>
        <taxon>Fungi incertae sedis</taxon>
        <taxon>Mucoromycota</taxon>
        <taxon>Glomeromycotina</taxon>
        <taxon>Glomeromycetes</taxon>
        <taxon>Diversisporales</taxon>
        <taxon>Gigasporaceae</taxon>
        <taxon>Gigaspora</taxon>
    </lineage>
</organism>
<dbReference type="Proteomes" id="UP000789901">
    <property type="component" value="Unassembled WGS sequence"/>
</dbReference>
<reference evidence="2 3" key="1">
    <citation type="submission" date="2021-06" db="EMBL/GenBank/DDBJ databases">
        <authorList>
            <person name="Kallberg Y."/>
            <person name="Tangrot J."/>
            <person name="Rosling A."/>
        </authorList>
    </citation>
    <scope>NUCLEOTIDE SEQUENCE [LARGE SCALE GENOMIC DNA]</scope>
    <source>
        <strain evidence="2 3">120-4 pot B 10/14</strain>
    </source>
</reference>
<dbReference type="Gene3D" id="1.20.1250.20">
    <property type="entry name" value="MFS general substrate transporter like domains"/>
    <property type="match status" value="1"/>
</dbReference>
<name>A0ABN7VPI9_GIGMA</name>
<comment type="caution">
    <text evidence="2">The sequence shown here is derived from an EMBL/GenBank/DDBJ whole genome shotgun (WGS) entry which is preliminary data.</text>
</comment>
<evidence type="ECO:0000313" key="3">
    <source>
        <dbReference type="Proteomes" id="UP000789901"/>
    </source>
</evidence>
<keyword evidence="1" id="KW-0472">Membrane</keyword>
<keyword evidence="3" id="KW-1185">Reference proteome</keyword>
<gene>
    <name evidence="2" type="ORF">GMARGA_LOCUS20912</name>
</gene>
<dbReference type="InterPro" id="IPR036259">
    <property type="entry name" value="MFS_trans_sf"/>
</dbReference>
<protein>
    <submittedName>
        <fullName evidence="2">23672_t:CDS:1</fullName>
    </submittedName>
</protein>
<feature type="non-terminal residue" evidence="2">
    <location>
        <position position="1"/>
    </location>
</feature>
<feature type="transmembrane region" description="Helical" evidence="1">
    <location>
        <begin position="38"/>
        <end position="60"/>
    </location>
</feature>
<keyword evidence="1" id="KW-1133">Transmembrane helix</keyword>
<dbReference type="EMBL" id="CAJVQB010018820">
    <property type="protein sequence ID" value="CAG8788954.1"/>
    <property type="molecule type" value="Genomic_DNA"/>
</dbReference>